<accession>A0A8J3TRR3</accession>
<reference evidence="2" key="1">
    <citation type="submission" date="2021-01" db="EMBL/GenBank/DDBJ databases">
        <title>Whole genome shotgun sequence of Planosporangium mesophilum NBRC 109066.</title>
        <authorList>
            <person name="Komaki H."/>
            <person name="Tamura T."/>
        </authorList>
    </citation>
    <scope>NUCLEOTIDE SEQUENCE</scope>
    <source>
        <strain evidence="2">NBRC 109066</strain>
    </source>
</reference>
<dbReference type="Gene3D" id="3.90.1570.10">
    <property type="entry name" value="tt1808, chain A"/>
    <property type="match status" value="1"/>
</dbReference>
<dbReference type="PANTHER" id="PTHR35400:SF3">
    <property type="entry name" value="SLL1072 PROTEIN"/>
    <property type="match status" value="1"/>
</dbReference>
<gene>
    <name evidence="2" type="ORF">Pme01_57120</name>
</gene>
<comment type="caution">
    <text evidence="2">The sequence shown here is derived from an EMBL/GenBank/DDBJ whole genome shotgun (WGS) entry which is preliminary data.</text>
</comment>
<evidence type="ECO:0000259" key="1">
    <source>
        <dbReference type="Pfam" id="PF05685"/>
    </source>
</evidence>
<feature type="domain" description="Putative restriction endonuclease" evidence="1">
    <location>
        <begin position="19"/>
        <end position="164"/>
    </location>
</feature>
<dbReference type="Pfam" id="PF05685">
    <property type="entry name" value="Uma2"/>
    <property type="match status" value="1"/>
</dbReference>
<dbReference type="PANTHER" id="PTHR35400">
    <property type="entry name" value="SLR1083 PROTEIN"/>
    <property type="match status" value="1"/>
</dbReference>
<evidence type="ECO:0000313" key="3">
    <source>
        <dbReference type="Proteomes" id="UP000599074"/>
    </source>
</evidence>
<dbReference type="EMBL" id="BOON01000066">
    <property type="protein sequence ID" value="GII26115.1"/>
    <property type="molecule type" value="Genomic_DNA"/>
</dbReference>
<dbReference type="Proteomes" id="UP000599074">
    <property type="component" value="Unassembled WGS sequence"/>
</dbReference>
<dbReference type="InterPro" id="IPR012296">
    <property type="entry name" value="Nuclease_put_TT1808"/>
</dbReference>
<evidence type="ECO:0000313" key="2">
    <source>
        <dbReference type="EMBL" id="GII26115.1"/>
    </source>
</evidence>
<name>A0A8J3TRR3_9ACTN</name>
<dbReference type="InterPro" id="IPR011335">
    <property type="entry name" value="Restrct_endonuc-II-like"/>
</dbReference>
<dbReference type="InterPro" id="IPR008538">
    <property type="entry name" value="Uma2"/>
</dbReference>
<dbReference type="CDD" id="cd06260">
    <property type="entry name" value="DUF820-like"/>
    <property type="match status" value="1"/>
</dbReference>
<protein>
    <recommendedName>
        <fullName evidence="1">Putative restriction endonuclease domain-containing protein</fullName>
    </recommendedName>
</protein>
<keyword evidence="3" id="KW-1185">Reference proteome</keyword>
<sequence>MMTPRTDWNDPPSDGWTVDDLDRLPRDGHRRELIDGALLVGPHPGQLHEAVVALLRAKIGSRCPPGHAVVHDIEVCFSASRCFSPDVAVILTGADPRRAARLAPRDVLIAMEVVAPTSLLMDRITKPALYAAAGIPYYWRVETDGGVEVSTYRLDLVDEVYRQTGEFRDAVDVPVPWRIEIPITEITPPGL</sequence>
<organism evidence="2 3">
    <name type="scientific">Planosporangium mesophilum</name>
    <dbReference type="NCBI Taxonomy" id="689768"/>
    <lineage>
        <taxon>Bacteria</taxon>
        <taxon>Bacillati</taxon>
        <taxon>Actinomycetota</taxon>
        <taxon>Actinomycetes</taxon>
        <taxon>Micromonosporales</taxon>
        <taxon>Micromonosporaceae</taxon>
        <taxon>Planosporangium</taxon>
    </lineage>
</organism>
<dbReference type="AlphaFoldDB" id="A0A8J3TRR3"/>
<proteinExistence type="predicted"/>
<dbReference type="SUPFAM" id="SSF52980">
    <property type="entry name" value="Restriction endonuclease-like"/>
    <property type="match status" value="1"/>
</dbReference>